<dbReference type="InterPro" id="IPR053143">
    <property type="entry name" value="Arylsulfate_ST"/>
</dbReference>
<name>A0AAN9USS7_9PEZI</name>
<protein>
    <recommendedName>
        <fullName evidence="4">Arylsulfotransferase</fullName>
    </recommendedName>
</protein>
<evidence type="ECO:0008006" key="4">
    <source>
        <dbReference type="Google" id="ProtNLM"/>
    </source>
</evidence>
<sequence length="526" mass="57716">MSSLQGFAALLPALLLLSPLVARVGAELRVADFDEMEAYNSGQLGSKPNLTYYSSPLVSPSFLIDRWNEAGMTNATHILISPSVAGQPRSPMVFSAKDLSLVYADPVRGGSNPQLQTFNGKEYFTFWTGTDMKGWGTGGGVILDESFDIIYNLTTQGLDTGADNHEFQLTHDGGALLNNYHTTPFDVTAVGGPPDGLIQDCAFQEVDIATGEVRFTWRATDHFDLTETFGDQYEDRENGWDWFHMNSQFKTKDGNYLISSRHLRTIALLDGTTGERIWQLGGQRNSFLDLSDGRATNFAYQHHARFVDDSYTEVTFYDNHAMHPSSPTPGCEVDCSRGMRVRLDFDAMTAELVHELYHPVGVQAWAQGGYQSLPEGGALISWGTVPALTEFSADGEVVMDLQLGPWFGAQEGEVNTYRVYKTNWVAQPRWRPEIAVVGSVVYVSWNGATEVASWSLSGGDDPLELEPLGSPVPKTGFETAIIPPKYAGYYRVAALNSDGNIMDSTLVIEVATGAKLAGKRLPKIKT</sequence>
<feature type="signal peptide" evidence="1">
    <location>
        <begin position="1"/>
        <end position="26"/>
    </location>
</feature>
<dbReference type="EMBL" id="JAKJXP020000020">
    <property type="protein sequence ID" value="KAK7754560.1"/>
    <property type="molecule type" value="Genomic_DNA"/>
</dbReference>
<dbReference type="PANTHER" id="PTHR35340">
    <property type="entry name" value="PQQ ENZYME REPEAT PROTEIN-RELATED"/>
    <property type="match status" value="1"/>
</dbReference>
<dbReference type="PANTHER" id="PTHR35340:SF5">
    <property type="entry name" value="ASST-DOMAIN-CONTAINING PROTEIN"/>
    <property type="match status" value="1"/>
</dbReference>
<evidence type="ECO:0000256" key="1">
    <source>
        <dbReference type="SAM" id="SignalP"/>
    </source>
</evidence>
<feature type="chain" id="PRO_5042931063" description="Arylsulfotransferase" evidence="1">
    <location>
        <begin position="27"/>
        <end position="526"/>
    </location>
</feature>
<proteinExistence type="predicted"/>
<keyword evidence="1" id="KW-0732">Signal</keyword>
<dbReference type="Proteomes" id="UP001320420">
    <property type="component" value="Unassembled WGS sequence"/>
</dbReference>
<keyword evidence="3" id="KW-1185">Reference proteome</keyword>
<comment type="caution">
    <text evidence="2">The sequence shown here is derived from an EMBL/GenBank/DDBJ whole genome shotgun (WGS) entry which is preliminary data.</text>
</comment>
<accession>A0AAN9USS7</accession>
<dbReference type="Pfam" id="PF14269">
    <property type="entry name" value="Arylsulfotran_2"/>
    <property type="match status" value="1"/>
</dbReference>
<reference evidence="2 3" key="1">
    <citation type="submission" date="2024-02" db="EMBL/GenBank/DDBJ databases">
        <title>De novo assembly and annotation of 12 fungi associated with fruit tree decline syndrome in Ontario, Canada.</title>
        <authorList>
            <person name="Sulman M."/>
            <person name="Ellouze W."/>
            <person name="Ilyukhin E."/>
        </authorList>
    </citation>
    <scope>NUCLEOTIDE SEQUENCE [LARGE SCALE GENOMIC DNA]</scope>
    <source>
        <strain evidence="2 3">M11/M66-122</strain>
    </source>
</reference>
<organism evidence="2 3">
    <name type="scientific">Diatrype stigma</name>
    <dbReference type="NCBI Taxonomy" id="117547"/>
    <lineage>
        <taxon>Eukaryota</taxon>
        <taxon>Fungi</taxon>
        <taxon>Dikarya</taxon>
        <taxon>Ascomycota</taxon>
        <taxon>Pezizomycotina</taxon>
        <taxon>Sordariomycetes</taxon>
        <taxon>Xylariomycetidae</taxon>
        <taxon>Xylariales</taxon>
        <taxon>Diatrypaceae</taxon>
        <taxon>Diatrype</taxon>
    </lineage>
</organism>
<evidence type="ECO:0000313" key="2">
    <source>
        <dbReference type="EMBL" id="KAK7754560.1"/>
    </source>
</evidence>
<gene>
    <name evidence="2" type="ORF">SLS62_003581</name>
</gene>
<dbReference type="AlphaFoldDB" id="A0AAN9USS7"/>
<dbReference type="InterPro" id="IPR039535">
    <property type="entry name" value="ASST-like"/>
</dbReference>
<evidence type="ECO:0000313" key="3">
    <source>
        <dbReference type="Proteomes" id="UP001320420"/>
    </source>
</evidence>